<organism evidence="2 3">
    <name type="scientific">Tagetes erecta</name>
    <name type="common">African marigold</name>
    <dbReference type="NCBI Taxonomy" id="13708"/>
    <lineage>
        <taxon>Eukaryota</taxon>
        <taxon>Viridiplantae</taxon>
        <taxon>Streptophyta</taxon>
        <taxon>Embryophyta</taxon>
        <taxon>Tracheophyta</taxon>
        <taxon>Spermatophyta</taxon>
        <taxon>Magnoliopsida</taxon>
        <taxon>eudicotyledons</taxon>
        <taxon>Gunneridae</taxon>
        <taxon>Pentapetalae</taxon>
        <taxon>asterids</taxon>
        <taxon>campanulids</taxon>
        <taxon>Asterales</taxon>
        <taxon>Asteraceae</taxon>
        <taxon>Asteroideae</taxon>
        <taxon>Heliantheae alliance</taxon>
        <taxon>Tageteae</taxon>
        <taxon>Tagetes</taxon>
    </lineage>
</organism>
<reference evidence="2" key="1">
    <citation type="journal article" date="2023" name="bioRxiv">
        <title>Improved chromosome-level genome assembly for marigold (Tagetes erecta).</title>
        <authorList>
            <person name="Jiang F."/>
            <person name="Yuan L."/>
            <person name="Wang S."/>
            <person name="Wang H."/>
            <person name="Xu D."/>
            <person name="Wang A."/>
            <person name="Fan W."/>
        </authorList>
    </citation>
    <scope>NUCLEOTIDE SEQUENCE</scope>
    <source>
        <strain evidence="2">WSJ</strain>
        <tissue evidence="2">Leaf</tissue>
    </source>
</reference>
<feature type="region of interest" description="Disordered" evidence="1">
    <location>
        <begin position="138"/>
        <end position="175"/>
    </location>
</feature>
<keyword evidence="3" id="KW-1185">Reference proteome</keyword>
<evidence type="ECO:0000313" key="2">
    <source>
        <dbReference type="EMBL" id="KAK1414625.1"/>
    </source>
</evidence>
<name>A0AAD8K7U7_TARER</name>
<dbReference type="AlphaFoldDB" id="A0AAD8K7U7"/>
<proteinExistence type="predicted"/>
<sequence length="175" mass="18945">MPLFLLSLEWRFKMRKSGLGVMPKIPGFLKLWRLRCPSSGPKEKETADARMEYAPGIGIGLKSRKGRSNGLSDEATGLSASPSAGVFVAGLRRLSDLPESRNPKSKGIDSLCEKIDRASSQAIPEVVCKKGISIEGWKFPSPGGSVRRQGNKGKAAGRVSELGESPSLYSLERRD</sequence>
<accession>A0AAD8K7U7</accession>
<evidence type="ECO:0000313" key="3">
    <source>
        <dbReference type="Proteomes" id="UP001229421"/>
    </source>
</evidence>
<dbReference type="EMBL" id="JAUHHV010000008">
    <property type="protein sequence ID" value="KAK1414625.1"/>
    <property type="molecule type" value="Genomic_DNA"/>
</dbReference>
<evidence type="ECO:0000256" key="1">
    <source>
        <dbReference type="SAM" id="MobiDB-lite"/>
    </source>
</evidence>
<dbReference type="Proteomes" id="UP001229421">
    <property type="component" value="Unassembled WGS sequence"/>
</dbReference>
<gene>
    <name evidence="2" type="ORF">QVD17_30374</name>
</gene>
<comment type="caution">
    <text evidence="2">The sequence shown here is derived from an EMBL/GenBank/DDBJ whole genome shotgun (WGS) entry which is preliminary data.</text>
</comment>
<protein>
    <submittedName>
        <fullName evidence="2">Uncharacterized protein</fullName>
    </submittedName>
</protein>